<dbReference type="InterPro" id="IPR011063">
    <property type="entry name" value="TilS/TtcA_N"/>
</dbReference>
<dbReference type="GO" id="GO:0032447">
    <property type="term" value="P:protein urmylation"/>
    <property type="evidence" value="ECO:0007669"/>
    <property type="project" value="UniProtKB-UniRule"/>
</dbReference>
<dbReference type="Pfam" id="PF16503">
    <property type="entry name" value="zn-ribbon_14"/>
    <property type="match status" value="1"/>
</dbReference>
<accession>A0A670JFV4</accession>
<reference evidence="10" key="2">
    <citation type="submission" date="2025-08" db="UniProtKB">
        <authorList>
            <consortium name="Ensembl"/>
        </authorList>
    </citation>
    <scope>IDENTIFICATION</scope>
</reference>
<dbReference type="InterPro" id="IPR014729">
    <property type="entry name" value="Rossmann-like_a/b/a_fold"/>
</dbReference>
<name>A0A670JFV4_PODMU</name>
<dbReference type="OMA" id="KPVRGIC"/>
<keyword evidence="2 6" id="KW-0820">tRNA-binding</keyword>
<feature type="region of interest" description="Disordered" evidence="7">
    <location>
        <begin position="370"/>
        <end position="397"/>
    </location>
</feature>
<feature type="region of interest" description="Disordered" evidence="7">
    <location>
        <begin position="22"/>
        <end position="43"/>
    </location>
</feature>
<evidence type="ECO:0000313" key="11">
    <source>
        <dbReference type="Proteomes" id="UP000472272"/>
    </source>
</evidence>
<feature type="domain" description="Cytoplasmic tRNA 2-thiolation protein 1 C-terminal" evidence="9">
    <location>
        <begin position="327"/>
        <end position="357"/>
    </location>
</feature>
<dbReference type="FunFam" id="3.40.50.620:FF:000054">
    <property type="entry name" value="Cytoplasmic tRNA 2-thiolation protein 1"/>
    <property type="match status" value="1"/>
</dbReference>
<dbReference type="GeneTree" id="ENSGT00390000001041"/>
<dbReference type="PANTHER" id="PTHR11807">
    <property type="entry name" value="ATPASES OF THE PP SUPERFAMILY-RELATED"/>
    <property type="match status" value="1"/>
</dbReference>
<comment type="similarity">
    <text evidence="6">Belongs to the TtcA family. CTU1/NCS6/ATPBD3 subfamily.</text>
</comment>
<evidence type="ECO:0000256" key="5">
    <source>
        <dbReference type="ARBA" id="ARBA00022884"/>
    </source>
</evidence>
<dbReference type="KEGG" id="pmua:114603585"/>
<evidence type="ECO:0000259" key="8">
    <source>
        <dbReference type="Pfam" id="PF01171"/>
    </source>
</evidence>
<dbReference type="AlphaFoldDB" id="A0A670JFV4"/>
<reference evidence="10 11" key="1">
    <citation type="journal article" date="2019" name="Proc. Natl. Acad. Sci. U.S.A.">
        <title>Regulatory changes in pterin and carotenoid genes underlie balanced color polymorphisms in the wall lizard.</title>
        <authorList>
            <person name="Andrade P."/>
            <person name="Pinho C."/>
            <person name="Perez I de Lanuza G."/>
            <person name="Afonso S."/>
            <person name="Brejcha J."/>
            <person name="Rubin C.J."/>
            <person name="Wallerman O."/>
            <person name="Pereira P."/>
            <person name="Sabatino S.J."/>
            <person name="Bellati A."/>
            <person name="Pellitteri-Rosa D."/>
            <person name="Bosakova Z."/>
            <person name="Bunikis I."/>
            <person name="Carretero M.A."/>
            <person name="Feiner N."/>
            <person name="Marsik P."/>
            <person name="Pauperio F."/>
            <person name="Salvi D."/>
            <person name="Soler L."/>
            <person name="While G.M."/>
            <person name="Uller T."/>
            <person name="Font E."/>
            <person name="Andersson L."/>
            <person name="Carneiro M."/>
        </authorList>
    </citation>
    <scope>NUCLEOTIDE SEQUENCE</scope>
</reference>
<dbReference type="GO" id="GO:0002144">
    <property type="term" value="C:cytosolic tRNA wobble base thiouridylase complex"/>
    <property type="evidence" value="ECO:0007669"/>
    <property type="project" value="TreeGrafter"/>
</dbReference>
<protein>
    <recommendedName>
        <fullName evidence="6">Cytoplasmic tRNA 2-thiolation protein 1</fullName>
        <ecNumber evidence="6">2.7.7.-</ecNumber>
    </recommendedName>
    <alternativeName>
        <fullName evidence="6">ATP-binding domain-containing protein 3</fullName>
    </alternativeName>
    <alternativeName>
        <fullName evidence="6">Cytoplasmic tRNA adenylyltransferase 1</fullName>
    </alternativeName>
</protein>
<evidence type="ECO:0000256" key="4">
    <source>
        <dbReference type="ARBA" id="ARBA00022694"/>
    </source>
</evidence>
<dbReference type="Ensembl" id="ENSPMRT00000024767.1">
    <property type="protein sequence ID" value="ENSPMRP00000023326.1"/>
    <property type="gene ID" value="ENSPMRG00000015146.1"/>
</dbReference>
<evidence type="ECO:0000256" key="1">
    <source>
        <dbReference type="ARBA" id="ARBA00022490"/>
    </source>
</evidence>
<comment type="subcellular location">
    <subcellularLocation>
        <location evidence="6">Cytoplasm</location>
    </subcellularLocation>
</comment>
<keyword evidence="1 6" id="KW-0963">Cytoplasm</keyword>
<dbReference type="InterPro" id="IPR032442">
    <property type="entry name" value="CTU1_C"/>
</dbReference>
<evidence type="ECO:0000313" key="10">
    <source>
        <dbReference type="Ensembl" id="ENSPMRP00000023326.1"/>
    </source>
</evidence>
<dbReference type="PANTHER" id="PTHR11807:SF12">
    <property type="entry name" value="CYTOPLASMIC TRNA 2-THIOLATION PROTEIN 1"/>
    <property type="match status" value="1"/>
</dbReference>
<dbReference type="CDD" id="cd01713">
    <property type="entry name" value="CTU1-like"/>
    <property type="match status" value="1"/>
</dbReference>
<keyword evidence="11" id="KW-1185">Reference proteome</keyword>
<keyword evidence="4 6" id="KW-0819">tRNA processing</keyword>
<dbReference type="GO" id="GO:0002143">
    <property type="term" value="P:tRNA wobble position uridine thiolation"/>
    <property type="evidence" value="ECO:0007669"/>
    <property type="project" value="TreeGrafter"/>
</dbReference>
<dbReference type="GO" id="GO:0000049">
    <property type="term" value="F:tRNA binding"/>
    <property type="evidence" value="ECO:0007669"/>
    <property type="project" value="UniProtKB-UniRule"/>
</dbReference>
<dbReference type="InterPro" id="IPR056369">
    <property type="entry name" value="CTU1-like_ATP-bd"/>
</dbReference>
<sequence length="397" mass="43436">MLGVVVSDARFPLLRRPEGFERQRPSRCIPPPPPGSGRGPPRWPGMPAPVLCASCGSRRAALRRPKTGQALCRECFVAAFEAEVHGTVVSARLFQPGETVAIGASGGKDSTVLAHVLRLLNERHGYGLRLLLLSVDEGIAGYRDDSLAAVRRSQGSLGLPLHVVSYQELYGWSMDRIVRHVGLKNNCTFCGVFRRQALDRGAALLGADKIATGHNADDIAETVLMNFLRGDVGRLRRCADILTGSEGQLPRCKPLKHAYEKEIVLYAYFQGLDYFSTECVYSPNAYRGHTRALLKDLEATRPSTVADLVHSGERLAVREDVRMPTQGTCQRCGYLSSQPLCKACLLLEGLNRGLPRLGIGKTSRLQKALLGGEKPETSLQEEEGPRQAKRGPRAIDF</sequence>
<evidence type="ECO:0000256" key="3">
    <source>
        <dbReference type="ARBA" id="ARBA00022679"/>
    </source>
</evidence>
<dbReference type="GO" id="GO:0016779">
    <property type="term" value="F:nucleotidyltransferase activity"/>
    <property type="evidence" value="ECO:0007669"/>
    <property type="project" value="UniProtKB-UniRule"/>
</dbReference>
<evidence type="ECO:0000259" key="9">
    <source>
        <dbReference type="Pfam" id="PF16503"/>
    </source>
</evidence>
<gene>
    <name evidence="6 10" type="primary">CTU1</name>
    <name evidence="6" type="synonym">ATPBD3</name>
    <name evidence="6" type="synonym">NCS6</name>
</gene>
<dbReference type="RefSeq" id="XP_028598548.1">
    <property type="nucleotide sequence ID" value="XM_028742715.1"/>
</dbReference>
<dbReference type="NCBIfam" id="TIGR00269">
    <property type="entry name" value="TIGR00269 family protein"/>
    <property type="match status" value="1"/>
</dbReference>
<dbReference type="Pfam" id="PF01171">
    <property type="entry name" value="ATP_bind_3"/>
    <property type="match status" value="1"/>
</dbReference>
<dbReference type="EC" id="2.7.7.-" evidence="6"/>
<dbReference type="InterPro" id="IPR000541">
    <property type="entry name" value="Ncs6/Tuc1/Ctu1"/>
</dbReference>
<proteinExistence type="inferred from homology"/>
<organism evidence="10 11">
    <name type="scientific">Podarcis muralis</name>
    <name type="common">Wall lizard</name>
    <name type="synonym">Lacerta muralis</name>
    <dbReference type="NCBI Taxonomy" id="64176"/>
    <lineage>
        <taxon>Eukaryota</taxon>
        <taxon>Metazoa</taxon>
        <taxon>Chordata</taxon>
        <taxon>Craniata</taxon>
        <taxon>Vertebrata</taxon>
        <taxon>Euteleostomi</taxon>
        <taxon>Lepidosauria</taxon>
        <taxon>Squamata</taxon>
        <taxon>Bifurcata</taxon>
        <taxon>Unidentata</taxon>
        <taxon>Episquamata</taxon>
        <taxon>Laterata</taxon>
        <taxon>Lacertibaenia</taxon>
        <taxon>Lacertidae</taxon>
        <taxon>Podarcis</taxon>
    </lineage>
</organism>
<reference evidence="10" key="3">
    <citation type="submission" date="2025-09" db="UniProtKB">
        <authorList>
            <consortium name="Ensembl"/>
        </authorList>
    </citation>
    <scope>IDENTIFICATION</scope>
</reference>
<evidence type="ECO:0000256" key="7">
    <source>
        <dbReference type="SAM" id="MobiDB-lite"/>
    </source>
</evidence>
<feature type="domain" description="tRNA(Ile)-lysidine/2-thiocytidine synthase N-terminal" evidence="8">
    <location>
        <begin position="100"/>
        <end position="279"/>
    </location>
</feature>
<dbReference type="UniPathway" id="UPA00988"/>
<dbReference type="GeneID" id="114603585"/>
<dbReference type="OrthoDB" id="198857at2759"/>
<evidence type="ECO:0000256" key="2">
    <source>
        <dbReference type="ARBA" id="ARBA00022555"/>
    </source>
</evidence>
<dbReference type="HAMAP" id="MF_03053">
    <property type="entry name" value="CTU1"/>
    <property type="match status" value="1"/>
</dbReference>
<feature type="compositionally biased region" description="Basic residues" evidence="7">
    <location>
        <begin position="387"/>
        <end position="397"/>
    </location>
</feature>
<dbReference type="Gene3D" id="3.40.50.620">
    <property type="entry name" value="HUPs"/>
    <property type="match status" value="1"/>
</dbReference>
<comment type="function">
    <text evidence="6">Plays a central role in 2-thiolation of mcm(5)S(2)U at tRNA wobble positions of tRNA(Lys), tRNA(Glu) and tRNA(Gln). Directly binds tRNAs and probably acts by catalyzing adenylation of tRNAs, an intermediate required for 2-thiolation. It is unclear whether it acts as a sulfurtransferase that transfers sulfur from thiocarboxylated URM1 onto the uridine of tRNAs at wobble position.</text>
</comment>
<dbReference type="Proteomes" id="UP000472272">
    <property type="component" value="Chromosome 8"/>
</dbReference>
<keyword evidence="5 6" id="KW-0694">RNA-binding</keyword>
<dbReference type="SUPFAM" id="SSF52402">
    <property type="entry name" value="Adenine nucleotide alpha hydrolases-like"/>
    <property type="match status" value="1"/>
</dbReference>
<feature type="compositionally biased region" description="Pro residues" evidence="7">
    <location>
        <begin position="28"/>
        <end position="43"/>
    </location>
</feature>
<evidence type="ECO:0000256" key="6">
    <source>
        <dbReference type="HAMAP-Rule" id="MF_03053"/>
    </source>
</evidence>
<comment type="pathway">
    <text evidence="6">tRNA modification; 5-methoxycarbonylmethyl-2-thiouridine-tRNA biosynthesis.</text>
</comment>
<dbReference type="CTD" id="90353"/>
<dbReference type="GO" id="GO:0005739">
    <property type="term" value="C:mitochondrion"/>
    <property type="evidence" value="ECO:0007669"/>
    <property type="project" value="TreeGrafter"/>
</dbReference>
<keyword evidence="3 6" id="KW-0808">Transferase</keyword>